<evidence type="ECO:0000313" key="3">
    <source>
        <dbReference type="EMBL" id="SDR78074.1"/>
    </source>
</evidence>
<dbReference type="EMBL" id="LT629763">
    <property type="protein sequence ID" value="SDR78074.1"/>
    <property type="molecule type" value="Genomic_DNA"/>
</dbReference>
<dbReference type="Proteomes" id="UP001486808">
    <property type="component" value="Unassembled WGS sequence"/>
</dbReference>
<keyword evidence="5" id="KW-1185">Reference proteome</keyword>
<reference evidence="3" key="2">
    <citation type="submission" date="2016-10" db="EMBL/GenBank/DDBJ databases">
        <authorList>
            <person name="de Groot N.N."/>
        </authorList>
    </citation>
    <scope>NUCLEOTIDE SEQUENCE [LARGE SCALE GENOMIC DNA]</scope>
    <source>
        <strain evidence="3">JCM 14963</strain>
    </source>
</reference>
<proteinExistence type="predicted"/>
<dbReference type="Proteomes" id="UP000243413">
    <property type="component" value="Chromosome I"/>
</dbReference>
<evidence type="ECO:0000313" key="4">
    <source>
        <dbReference type="Proteomes" id="UP000243413"/>
    </source>
</evidence>
<evidence type="ECO:0000256" key="1">
    <source>
        <dbReference type="SAM" id="MobiDB-lite"/>
    </source>
</evidence>
<dbReference type="OrthoDB" id="6686920at2"/>
<feature type="region of interest" description="Disordered" evidence="1">
    <location>
        <begin position="1"/>
        <end position="23"/>
    </location>
</feature>
<accession>A0A1H1LTX6</accession>
<protein>
    <submittedName>
        <fullName evidence="3">Zn-binding Pro-Ala-Ala-Arg (PAAR) domain-containing protein, incolved in TypeVI secretion</fullName>
    </submittedName>
</protein>
<evidence type="ECO:0000313" key="5">
    <source>
        <dbReference type="Proteomes" id="UP001486808"/>
    </source>
</evidence>
<dbReference type="Gene3D" id="2.60.200.60">
    <property type="match status" value="2"/>
</dbReference>
<dbReference type="RefSeq" id="WP_092283294.1">
    <property type="nucleotide sequence ID" value="NZ_BAABWD010000001.1"/>
</dbReference>
<dbReference type="CDD" id="cd14743">
    <property type="entry name" value="PAAR_CT_1"/>
    <property type="match status" value="1"/>
</dbReference>
<reference evidence="4" key="1">
    <citation type="submission" date="2016-10" db="EMBL/GenBank/DDBJ databases">
        <authorList>
            <person name="Varghese N."/>
            <person name="Submissions S."/>
        </authorList>
    </citation>
    <scope>NUCLEOTIDE SEQUENCE [LARGE SCALE GENOMIC DNA]</scope>
    <source>
        <strain evidence="4">JCM 14963</strain>
    </source>
</reference>
<sequence>MSGKPAARVGDPTACPKKGHGTNPVVTGSADVLIDGVPAARMGDSTACGSSLVGAVASTVLINGKPAAVLGSTGNHGNSVVAGSGTVLIGAS</sequence>
<name>A0A1H1LTX6_9GAMM</name>
<reference evidence="2 5" key="3">
    <citation type="submission" date="2024-04" db="EMBL/GenBank/DDBJ databases">
        <title>Draft genome sequence of Halopseudomonas sabulinigri NBRC 116187.</title>
        <authorList>
            <person name="Miyakawa T."/>
            <person name="Kusuya Y."/>
            <person name="Miura T."/>
        </authorList>
    </citation>
    <scope>NUCLEOTIDE SEQUENCE [LARGE SCALE GENOMIC DNA]</scope>
    <source>
        <strain evidence="2 5">4NH20-0042</strain>
    </source>
</reference>
<evidence type="ECO:0000313" key="2">
    <source>
        <dbReference type="EMBL" id="GAA6129826.1"/>
    </source>
</evidence>
<dbReference type="AlphaFoldDB" id="A0A1H1LTX6"/>
<dbReference type="Pfam" id="PF05488">
    <property type="entry name" value="PAAR_motif"/>
    <property type="match status" value="1"/>
</dbReference>
<organism evidence="3 4">
    <name type="scientific">Halopseudomonas sabulinigri</name>
    <dbReference type="NCBI Taxonomy" id="472181"/>
    <lineage>
        <taxon>Bacteria</taxon>
        <taxon>Pseudomonadati</taxon>
        <taxon>Pseudomonadota</taxon>
        <taxon>Gammaproteobacteria</taxon>
        <taxon>Pseudomonadales</taxon>
        <taxon>Pseudomonadaceae</taxon>
        <taxon>Halopseudomonas</taxon>
    </lineage>
</organism>
<dbReference type="STRING" id="472181.SAMN05216271_0370"/>
<gene>
    <name evidence="2" type="ORF">NBRC116187_01860</name>
    <name evidence="3" type="ORF">SAMN05216271_0370</name>
</gene>
<dbReference type="EMBL" id="BAABWD010000001">
    <property type="protein sequence ID" value="GAA6129826.1"/>
    <property type="molecule type" value="Genomic_DNA"/>
</dbReference>
<dbReference type="InterPro" id="IPR008727">
    <property type="entry name" value="PAAR_motif"/>
</dbReference>